<evidence type="ECO:0000256" key="1">
    <source>
        <dbReference type="ARBA" id="ARBA00000185"/>
    </source>
</evidence>
<dbReference type="SUPFAM" id="SSF101904">
    <property type="entry name" value="GyrA/ParC C-terminal domain-like"/>
    <property type="match status" value="1"/>
</dbReference>
<dbReference type="GO" id="GO:0005737">
    <property type="term" value="C:cytoplasm"/>
    <property type="evidence" value="ECO:0007669"/>
    <property type="project" value="UniProtKB-SubCell"/>
</dbReference>
<dbReference type="Gene3D" id="3.90.199.10">
    <property type="entry name" value="Topoisomerase II, domain 5"/>
    <property type="match status" value="1"/>
</dbReference>
<dbReference type="Proteomes" id="UP000885847">
    <property type="component" value="Unassembled WGS sequence"/>
</dbReference>
<dbReference type="GO" id="GO:0009330">
    <property type="term" value="C:DNA topoisomerase type II (double strand cut, ATP-hydrolyzing) complex"/>
    <property type="evidence" value="ECO:0007669"/>
    <property type="project" value="TreeGrafter"/>
</dbReference>
<comment type="similarity">
    <text evidence="2 9">Belongs to the type II topoisomerase GyrA/ParC subunit family.</text>
</comment>
<feature type="domain" description="Topo IIA-type catalytic" evidence="11">
    <location>
        <begin position="32"/>
        <end position="497"/>
    </location>
</feature>
<dbReference type="FunFam" id="3.90.199.10:FF:000001">
    <property type="entry name" value="DNA gyrase subunit A"/>
    <property type="match status" value="1"/>
</dbReference>
<dbReference type="GO" id="GO:0005694">
    <property type="term" value="C:chromosome"/>
    <property type="evidence" value="ECO:0007669"/>
    <property type="project" value="InterPro"/>
</dbReference>
<keyword evidence="5 9" id="KW-0799">Topoisomerase</keyword>
<evidence type="ECO:0000256" key="2">
    <source>
        <dbReference type="ARBA" id="ARBA00008263"/>
    </source>
</evidence>
<evidence type="ECO:0000256" key="4">
    <source>
        <dbReference type="ARBA" id="ARBA00022840"/>
    </source>
</evidence>
<protein>
    <recommendedName>
        <fullName evidence="9">DNA gyrase subunit A</fullName>
        <ecNumber evidence="9">5.6.2.2</ecNumber>
    </recommendedName>
</protein>
<gene>
    <name evidence="9 12" type="primary">gyrA</name>
    <name evidence="12" type="ORF">ENF18_00450</name>
</gene>
<dbReference type="InterPro" id="IPR006691">
    <property type="entry name" value="GyrA/parC_rep"/>
</dbReference>
<dbReference type="FunFam" id="1.10.268.10:FF:000001">
    <property type="entry name" value="DNA gyrase subunit A"/>
    <property type="match status" value="1"/>
</dbReference>
<comment type="caution">
    <text evidence="12">The sequence shown here is derived from an EMBL/GenBank/DDBJ whole genome shotgun (WGS) entry which is preliminary data.</text>
</comment>
<comment type="subcellular location">
    <subcellularLocation>
        <location evidence="9">Cytoplasm</location>
    </subcellularLocation>
</comment>
<dbReference type="EMBL" id="DQWE01000021">
    <property type="protein sequence ID" value="HDI82244.1"/>
    <property type="molecule type" value="Genomic_DNA"/>
</dbReference>
<keyword evidence="9" id="KW-0963">Cytoplasm</keyword>
<proteinExistence type="inferred from homology"/>
<evidence type="ECO:0000256" key="6">
    <source>
        <dbReference type="ARBA" id="ARBA00023125"/>
    </source>
</evidence>
<dbReference type="NCBIfam" id="NF004043">
    <property type="entry name" value="PRK05560.1"/>
    <property type="match status" value="1"/>
</dbReference>
<sequence>MPESRIFSVPIEEEMQSSYLDYAMSVIVGRALPDVRDGLKPVHRRILYAMHEIGLHHNRPYKKSATVVGEVLGKYHPHGDAAVYDTLVRMAQDFSMRYPLIDGQGNFGSIDGDAAAAYRYTEARLSKIAEELLRDIDKDTVDFVPNFDEKLKEPVVLPAGFPNLLANGSSGIAVGMATNIPPHNLNELIDALIYIIDNPDAELDDIMKFIKGPDFPTGAIIMGVENIRKAYETGNGSIIVESAYHIEEGKRGKNSIVITEIPYQVNKASLIMEIAALVKTGKVVGISDIRDESNRDGIRIVLELKQGAQIRVILNKLLLKTKLRTSYGINLLALVDGVPRRLSLLEMLKLYLEHRRVVVERRSRFLLERAERRAHIIEGLRKALDHIDEIINIIRSSKDVPTAKAKLIKRFEFSEEQAQAILDMKLSRLTGLERKALEEEYTKLIQEIERLKSILGSKAILDTVVKEELERIKKEFGDPRRTRIMKSLPEKLEERDLIREEDVVVTITHNGWIKRMPLSTYRAQGRGGRGVLGMDQGEDDFVQRVFVASTHDRMLIFTNRGICYGIDVFELPEGSRVSRGKPILQLINIPKGEQVRGVVCERDLKDIYIIMVTRNGTVKKLRGGDLKNAHRGGIRAMGVVEGDELIDVSVLRGSEDIILVTRNGMVVRFPEAQVRPMGRSAKGVRGAKLRKGDHIVSVIIPNGEPHILFITENGYGKRTPVDEFRKIGRGGMGVIGIKLSGKTGRVVDAISSKDDDQLIIITTGGKILRMKVKETRIAHRSASGVKMINLLEGDRVADVARIPAGEED</sequence>
<evidence type="ECO:0000256" key="8">
    <source>
        <dbReference type="ARBA" id="ARBA00063644"/>
    </source>
</evidence>
<keyword evidence="6 9" id="KW-0238">DNA-binding</keyword>
<dbReference type="Gene3D" id="3.30.1360.40">
    <property type="match status" value="1"/>
</dbReference>
<dbReference type="InterPro" id="IPR005743">
    <property type="entry name" value="GyrA"/>
</dbReference>
<evidence type="ECO:0000256" key="5">
    <source>
        <dbReference type="ARBA" id="ARBA00023029"/>
    </source>
</evidence>
<accession>A0A7C0ZJV6</accession>
<dbReference type="GO" id="GO:0005524">
    <property type="term" value="F:ATP binding"/>
    <property type="evidence" value="ECO:0007669"/>
    <property type="project" value="UniProtKB-UniRule"/>
</dbReference>
<dbReference type="GO" id="GO:0034335">
    <property type="term" value="F:DNA negative supercoiling activity"/>
    <property type="evidence" value="ECO:0007669"/>
    <property type="project" value="UniProtKB-ARBA"/>
</dbReference>
<feature type="short sequence motif" description="GyrA-box" evidence="9">
    <location>
        <begin position="524"/>
        <end position="530"/>
    </location>
</feature>
<dbReference type="GO" id="GO:0006265">
    <property type="term" value="P:DNA topological change"/>
    <property type="evidence" value="ECO:0007669"/>
    <property type="project" value="UniProtKB-UniRule"/>
</dbReference>
<dbReference type="InterPro" id="IPR002205">
    <property type="entry name" value="Topo_IIA_dom_A"/>
</dbReference>
<dbReference type="FunFam" id="3.30.1360.40:FF:000002">
    <property type="entry name" value="DNA gyrase subunit A"/>
    <property type="match status" value="1"/>
</dbReference>
<evidence type="ECO:0000256" key="9">
    <source>
        <dbReference type="HAMAP-Rule" id="MF_01897"/>
    </source>
</evidence>
<dbReference type="InterPro" id="IPR035516">
    <property type="entry name" value="Gyrase/topoIV_suA_C"/>
</dbReference>
<dbReference type="NCBIfam" id="NF004044">
    <property type="entry name" value="PRK05561.1"/>
    <property type="match status" value="1"/>
</dbReference>
<keyword evidence="4 9" id="KW-0067">ATP-binding</keyword>
<dbReference type="InterPro" id="IPR013757">
    <property type="entry name" value="Topo_IIA_A_a_sf"/>
</dbReference>
<evidence type="ECO:0000256" key="7">
    <source>
        <dbReference type="ARBA" id="ARBA00023235"/>
    </source>
</evidence>
<comment type="subunit">
    <text evidence="8">Heterotetramer composed of ParC and ParE.</text>
</comment>
<comment type="subunit">
    <text evidence="9">Heterotetramer, composed of two GyrA and two GyrB chains. In the heterotetramer, GyrA contains the active site tyrosine that forms a transient covalent intermediate with DNA, while GyrB binds cofactors and catalyzes ATP hydrolysis.</text>
</comment>
<comment type="miscellaneous">
    <text evidence="9">Few gyrases are as efficient as E.coli at forming negative supercoils. Not all organisms have 2 type II topoisomerases; in organisms with a single type II topoisomerase this enzyme also has to decatenate newly replicated chromosomes.</text>
</comment>
<reference evidence="12" key="1">
    <citation type="journal article" date="2020" name="mSystems">
        <title>Genome- and Community-Level Interaction Insights into Carbon Utilization and Element Cycling Functions of Hydrothermarchaeota in Hydrothermal Sediment.</title>
        <authorList>
            <person name="Zhou Z."/>
            <person name="Liu Y."/>
            <person name="Xu W."/>
            <person name="Pan J."/>
            <person name="Luo Z.H."/>
            <person name="Li M."/>
        </authorList>
    </citation>
    <scope>NUCLEOTIDE SEQUENCE [LARGE SCALE GENOMIC DNA]</scope>
    <source>
        <strain evidence="12">HyVt-102</strain>
    </source>
</reference>
<dbReference type="FunFam" id="2.120.10.90:FF:000005">
    <property type="entry name" value="DNA topoisomerase 4 subunit A"/>
    <property type="match status" value="1"/>
</dbReference>
<dbReference type="EC" id="5.6.2.2" evidence="9"/>
<dbReference type="PANTHER" id="PTHR43493">
    <property type="entry name" value="DNA GYRASE/TOPOISOMERASE SUBUNIT A"/>
    <property type="match status" value="1"/>
</dbReference>
<dbReference type="InterPro" id="IPR050220">
    <property type="entry name" value="Type_II_DNA_Topoisomerases"/>
</dbReference>
<dbReference type="SUPFAM" id="SSF56719">
    <property type="entry name" value="Type II DNA topoisomerase"/>
    <property type="match status" value="1"/>
</dbReference>
<dbReference type="Gene3D" id="1.10.268.10">
    <property type="entry name" value="Topoisomerase, domain 3"/>
    <property type="match status" value="1"/>
</dbReference>
<dbReference type="PANTHER" id="PTHR43493:SF5">
    <property type="entry name" value="DNA GYRASE SUBUNIT A, CHLOROPLASTIC_MITOCHONDRIAL"/>
    <property type="match status" value="1"/>
</dbReference>
<dbReference type="Pfam" id="PF00521">
    <property type="entry name" value="DNA_topoisoIV"/>
    <property type="match status" value="1"/>
</dbReference>
<dbReference type="InterPro" id="IPR013758">
    <property type="entry name" value="Topo_IIA_A/C_ab"/>
</dbReference>
<evidence type="ECO:0000256" key="10">
    <source>
        <dbReference type="PROSITE-ProRule" id="PRU01384"/>
    </source>
</evidence>
<name>A0A7C0ZJV6_UNCW3</name>
<comment type="catalytic activity">
    <reaction evidence="1 9 10">
        <text>ATP-dependent breakage, passage and rejoining of double-stranded DNA.</text>
        <dbReference type="EC" id="5.6.2.2"/>
    </reaction>
</comment>
<dbReference type="GO" id="GO:0006261">
    <property type="term" value="P:DNA-templated DNA replication"/>
    <property type="evidence" value="ECO:0007669"/>
    <property type="project" value="UniProtKB-UniRule"/>
</dbReference>
<dbReference type="HAMAP" id="MF_01897">
    <property type="entry name" value="GyrA"/>
    <property type="match status" value="1"/>
</dbReference>
<keyword evidence="3 9" id="KW-0547">Nucleotide-binding</keyword>
<keyword evidence="7 9" id="KW-0413">Isomerase</keyword>
<dbReference type="AlphaFoldDB" id="A0A7C0ZJV6"/>
<dbReference type="PROSITE" id="PS52040">
    <property type="entry name" value="TOPO_IIA"/>
    <property type="match status" value="1"/>
</dbReference>
<dbReference type="InterPro" id="IPR013760">
    <property type="entry name" value="Topo_IIA-like_dom_sf"/>
</dbReference>
<dbReference type="GO" id="GO:0003677">
    <property type="term" value="F:DNA binding"/>
    <property type="evidence" value="ECO:0007669"/>
    <property type="project" value="UniProtKB-UniRule"/>
</dbReference>
<dbReference type="SMART" id="SM00434">
    <property type="entry name" value="TOP4c"/>
    <property type="match status" value="1"/>
</dbReference>
<feature type="active site" description="O-(5'-phospho-DNA)-tyrosine intermediate" evidence="9 10">
    <location>
        <position position="120"/>
    </location>
</feature>
<organism evidence="12">
    <name type="scientific">candidate division WOR-3 bacterium</name>
    <dbReference type="NCBI Taxonomy" id="2052148"/>
    <lineage>
        <taxon>Bacteria</taxon>
        <taxon>Bacteria division WOR-3</taxon>
    </lineage>
</organism>
<dbReference type="NCBIfam" id="TIGR01063">
    <property type="entry name" value="gyrA"/>
    <property type="match status" value="1"/>
</dbReference>
<evidence type="ECO:0000256" key="3">
    <source>
        <dbReference type="ARBA" id="ARBA00022741"/>
    </source>
</evidence>
<dbReference type="Gene3D" id="2.120.10.90">
    <property type="entry name" value="DNA gyrase/topoisomerase IV, subunit A, C-terminal"/>
    <property type="match status" value="1"/>
</dbReference>
<dbReference type="Pfam" id="PF03989">
    <property type="entry name" value="DNA_gyraseA_C"/>
    <property type="match status" value="6"/>
</dbReference>
<evidence type="ECO:0000259" key="11">
    <source>
        <dbReference type="PROSITE" id="PS52040"/>
    </source>
</evidence>
<comment type="function">
    <text evidence="9">A type II topoisomerase that negatively supercoils closed circular double-stranded (ds) DNA in an ATP-dependent manner to modulate DNA topology and maintain chromosomes in an underwound state. Negative supercoiling favors strand separation, and DNA replication, transcription, recombination and repair, all of which involve strand separation. Also able to catalyze the interconversion of other topological isomers of dsDNA rings, including catenanes and knotted rings. Type II topoisomerases break and join 2 DNA strands simultaneously in an ATP-dependent manner.</text>
</comment>
<evidence type="ECO:0000313" key="12">
    <source>
        <dbReference type="EMBL" id="HDI82244.1"/>
    </source>
</evidence>
<dbReference type="CDD" id="cd00187">
    <property type="entry name" value="TOP4c"/>
    <property type="match status" value="1"/>
</dbReference>